<sequence length="508" mass="55358">MLSFAFCLIGRAEWYSPHQLNSMKRFFTSLFVALAACTAFAKSYTGKLVVMVNGETLSNKTASIDVDQQGDGTYKLSLANFSMNIGGQEVNVGTINIPATPYTVGNVRLLQANSPVPINGLGNVPINLIAQETAEKLNANIAIDFGGMTIKVLFGEGFQVPNSDFEVFGDSKEPKRWHSFQTVTGSFANSAQDESAVSSTETRPGSKGKSSVLIKSRKIDFFFFNIIANGTLTTGRLNAGSSNASNAKNHSFLDLANNDKDTNGDPFYTELIGRPDTLTFWVKFKQGVATPKAPYASANAVITDGTRYQLPEDKTYTNKVAEASTNQIADTKGTWYRYSIPFGYGADNALEPKAILVTFSTNAKPGEGSGSDELYVDDMELIYNFGIQGILIKDKLLPNFNQDVTEYNYSLANITADDIKVPTLGQGMKVAKKVENGKATILVVSCDLSQYRIYTINITTGINNLPSVENNKEAEIYTLDGVRVNNTNRKGVYIIKDAQGKTRKVVKN</sequence>
<organism evidence="2 3">
    <name type="scientific">Hoylesella shahii DSM 15611 = JCM 12083</name>
    <dbReference type="NCBI Taxonomy" id="1122991"/>
    <lineage>
        <taxon>Bacteria</taxon>
        <taxon>Pseudomonadati</taxon>
        <taxon>Bacteroidota</taxon>
        <taxon>Bacteroidia</taxon>
        <taxon>Bacteroidales</taxon>
        <taxon>Prevotellaceae</taxon>
        <taxon>Hoylesella</taxon>
    </lineage>
</organism>
<evidence type="ECO:0000313" key="3">
    <source>
        <dbReference type="Proteomes" id="UP000248314"/>
    </source>
</evidence>
<dbReference type="AlphaFoldDB" id="A0A318HQH9"/>
<comment type="caution">
    <text evidence="2">The sequence shown here is derived from an EMBL/GenBank/DDBJ whole genome shotgun (WGS) entry which is preliminary data.</text>
</comment>
<dbReference type="InterPro" id="IPR024311">
    <property type="entry name" value="Lipocalin-like"/>
</dbReference>
<reference evidence="2 3" key="1">
    <citation type="submission" date="2018-05" db="EMBL/GenBank/DDBJ databases">
        <title>Genomic Encyclopedia of Type Strains, Phase I: the one thousand microbial genomes (KMG-I) project.</title>
        <authorList>
            <person name="Kyrpides N."/>
        </authorList>
    </citation>
    <scope>NUCLEOTIDE SEQUENCE [LARGE SCALE GENOMIC DNA]</scope>
    <source>
        <strain evidence="2 3">DSM 15611</strain>
    </source>
</reference>
<evidence type="ECO:0000259" key="1">
    <source>
        <dbReference type="Pfam" id="PF13944"/>
    </source>
</evidence>
<dbReference type="Gene3D" id="2.40.128.350">
    <property type="match status" value="1"/>
</dbReference>
<keyword evidence="3" id="KW-1185">Reference proteome</keyword>
<proteinExistence type="predicted"/>
<gene>
    <name evidence="2" type="ORF">EJ73_02257</name>
</gene>
<dbReference type="STRING" id="1122991.GCA_000613445_00979"/>
<name>A0A318HQH9_9BACT</name>
<evidence type="ECO:0000313" key="2">
    <source>
        <dbReference type="EMBL" id="PXX20125.1"/>
    </source>
</evidence>
<dbReference type="InterPro" id="IPR038653">
    <property type="entry name" value="Put_CMD_sf"/>
</dbReference>
<dbReference type="Proteomes" id="UP000248314">
    <property type="component" value="Unassembled WGS sequence"/>
</dbReference>
<accession>A0A318HQH9</accession>
<dbReference type="Gene3D" id="2.60.120.890">
    <property type="entry name" value="BT2081, beta-jelly-roll domain"/>
    <property type="match status" value="1"/>
</dbReference>
<protein>
    <submittedName>
        <fullName evidence="2">Calycin-like beta-barrel protein</fullName>
    </submittedName>
</protein>
<dbReference type="EMBL" id="QJJX01000032">
    <property type="protein sequence ID" value="PXX20125.1"/>
    <property type="molecule type" value="Genomic_DNA"/>
</dbReference>
<dbReference type="Pfam" id="PF13944">
    <property type="entry name" value="Calycin_like"/>
    <property type="match status" value="1"/>
</dbReference>
<feature type="domain" description="Lipocalin-like" evidence="1">
    <location>
        <begin position="43"/>
        <end position="154"/>
    </location>
</feature>